<dbReference type="EMBL" id="AAGKEV010000018">
    <property type="protein sequence ID" value="EBO9650609.1"/>
    <property type="molecule type" value="Genomic_DNA"/>
</dbReference>
<dbReference type="PROSITE" id="PS50043">
    <property type="entry name" value="HTH_LUXR_2"/>
    <property type="match status" value="1"/>
</dbReference>
<accession>A0A5U2CJX4</accession>
<comment type="caution">
    <text evidence="3">The sequence shown here is derived from an EMBL/GenBank/DDBJ whole genome shotgun (WGS) entry which is preliminary data.</text>
</comment>
<evidence type="ECO:0000259" key="2">
    <source>
        <dbReference type="PROSITE" id="PS50043"/>
    </source>
</evidence>
<dbReference type="GO" id="GO:0003677">
    <property type="term" value="F:DNA binding"/>
    <property type="evidence" value="ECO:0007669"/>
    <property type="project" value="UniProtKB-KW"/>
</dbReference>
<feature type="domain" description="HTH luxR-type" evidence="2">
    <location>
        <begin position="144"/>
        <end position="210"/>
    </location>
</feature>
<evidence type="ECO:0000256" key="1">
    <source>
        <dbReference type="ARBA" id="ARBA00023125"/>
    </source>
</evidence>
<sequence length="216" mass="24641">MNTKMAVNDKEKLIFLVNACGYLRYGLASLMADIDSQFRIISVSHPEDMLAYPFRHYDRPLIMVFLPQEPRAAARGRVFLWRLEMLRLQKQFPVTLSCLLDGDRERWSVLLAGYRWLPCDGDMVNVRETLLDILNTPGSAVLPRVNLNRCRLSSRQQHILDETLAGRSVRDIAAHLEISERAVFSARAALIMKIGLNNRMELMSLAGDVSGCFKFL</sequence>
<dbReference type="InterPro" id="IPR000792">
    <property type="entry name" value="Tscrpt_reg_LuxR_C"/>
</dbReference>
<protein>
    <submittedName>
        <fullName evidence="3">Helix-turn-helix transcriptional regulator</fullName>
    </submittedName>
</protein>
<dbReference type="SMART" id="SM00421">
    <property type="entry name" value="HTH_LUXR"/>
    <property type="match status" value="1"/>
</dbReference>
<dbReference type="InterPro" id="IPR016032">
    <property type="entry name" value="Sig_transdc_resp-reg_C-effctor"/>
</dbReference>
<reference evidence="3" key="1">
    <citation type="submission" date="2018-07" db="EMBL/GenBank/DDBJ databases">
        <authorList>
            <consortium name="GenomeTrakr network: Whole genome sequencing for foodborne pathogen traceback"/>
        </authorList>
    </citation>
    <scope>NUCLEOTIDE SEQUENCE</scope>
    <source>
        <strain evidence="3">FDN0034</strain>
    </source>
</reference>
<dbReference type="Gene3D" id="1.10.10.10">
    <property type="entry name" value="Winged helix-like DNA-binding domain superfamily/Winged helix DNA-binding domain"/>
    <property type="match status" value="1"/>
</dbReference>
<evidence type="ECO:0000313" key="3">
    <source>
        <dbReference type="EMBL" id="EBO9650609.1"/>
    </source>
</evidence>
<dbReference type="InterPro" id="IPR036388">
    <property type="entry name" value="WH-like_DNA-bd_sf"/>
</dbReference>
<keyword evidence="1" id="KW-0238">DNA-binding</keyword>
<dbReference type="AlphaFoldDB" id="A0A5U2CJX4"/>
<proteinExistence type="predicted"/>
<organism evidence="3">
    <name type="scientific">Salmonella enterica</name>
    <name type="common">Salmonella choleraesuis</name>
    <dbReference type="NCBI Taxonomy" id="28901"/>
    <lineage>
        <taxon>Bacteria</taxon>
        <taxon>Pseudomonadati</taxon>
        <taxon>Pseudomonadota</taxon>
        <taxon>Gammaproteobacteria</taxon>
        <taxon>Enterobacterales</taxon>
        <taxon>Enterobacteriaceae</taxon>
        <taxon>Salmonella</taxon>
    </lineage>
</organism>
<dbReference type="GO" id="GO:0006355">
    <property type="term" value="P:regulation of DNA-templated transcription"/>
    <property type="evidence" value="ECO:0007669"/>
    <property type="project" value="InterPro"/>
</dbReference>
<dbReference type="Pfam" id="PF00196">
    <property type="entry name" value="GerE"/>
    <property type="match status" value="1"/>
</dbReference>
<dbReference type="RefSeq" id="WP_080078638.1">
    <property type="nucleotide sequence ID" value="NZ_MYLT01000015.1"/>
</dbReference>
<name>A0A5U2CJX4_SALER</name>
<gene>
    <name evidence="3" type="ORF">S893_21075</name>
</gene>
<dbReference type="SUPFAM" id="SSF46894">
    <property type="entry name" value="C-terminal effector domain of the bipartite response regulators"/>
    <property type="match status" value="1"/>
</dbReference>